<protein>
    <recommendedName>
        <fullName evidence="5">Sn-glycerol-3-phosphate ABC transporter substrate-binding protein UgpB</fullName>
    </recommendedName>
</protein>
<dbReference type="EMBL" id="UINC01011753">
    <property type="protein sequence ID" value="SVA51666.1"/>
    <property type="molecule type" value="Genomic_DNA"/>
</dbReference>
<evidence type="ECO:0000256" key="2">
    <source>
        <dbReference type="ARBA" id="ARBA00022448"/>
    </source>
</evidence>
<sequence>MIQAKKIVSMVLMIGMFSGTALSATEIHWWHAFKGRLGTLLAEQVDQFNAAQSDYKVIQNRKGNYSETLNAGIAAFRAKKHPHILMVFEVGTATMMAAKGAIKPMYEVMSEAGAKFDPDGFIGPVKGYYTTTTGEMLSMPYNSSTPVLWVNRDAFKKAGLNPDMDLSTWQKVGAALDKLKSSGNKCPLTTAWQSWVHLENLSAYHNVAFATKENGFAGMDTELVFNGPVQIKHIQAMGNWAKEGKFIYAGRRNEGGKAFRAGECALYTESSAGYAGIKKNAKFDFEIRHLPYWEGVKGAPQNTIIGGSSLWVLSGHSTKEYSGVAAFLSFLSSPVIQAAWHQNTGYLPVTLVASQKTKKSGFYDSNPGTDIAGIQMTRKTPTSVSKGLRLGSFDQIRGMIDEELESVWSGKKTAKSALNNAVKRGNVLLRRFESSNR</sequence>
<dbReference type="AlphaFoldDB" id="A0A381WGK8"/>
<dbReference type="GO" id="GO:0030313">
    <property type="term" value="C:cell envelope"/>
    <property type="evidence" value="ECO:0007669"/>
    <property type="project" value="UniProtKB-SubCell"/>
</dbReference>
<keyword evidence="3" id="KW-0732">Signal</keyword>
<dbReference type="Gene3D" id="3.40.190.10">
    <property type="entry name" value="Periplasmic binding protein-like II"/>
    <property type="match status" value="2"/>
</dbReference>
<evidence type="ECO:0000256" key="1">
    <source>
        <dbReference type="ARBA" id="ARBA00004196"/>
    </source>
</evidence>
<dbReference type="InterPro" id="IPR050490">
    <property type="entry name" value="Bact_solute-bd_prot1"/>
</dbReference>
<gene>
    <name evidence="4" type="ORF">METZ01_LOCUS104520</name>
</gene>
<dbReference type="NCBIfam" id="NF008211">
    <property type="entry name" value="PRK10974.1"/>
    <property type="match status" value="1"/>
</dbReference>
<evidence type="ECO:0008006" key="5">
    <source>
        <dbReference type="Google" id="ProtNLM"/>
    </source>
</evidence>
<dbReference type="PANTHER" id="PTHR43649">
    <property type="entry name" value="ARABINOSE-BINDING PROTEIN-RELATED"/>
    <property type="match status" value="1"/>
</dbReference>
<proteinExistence type="predicted"/>
<reference evidence="4" key="1">
    <citation type="submission" date="2018-05" db="EMBL/GenBank/DDBJ databases">
        <authorList>
            <person name="Lanie J.A."/>
            <person name="Ng W.-L."/>
            <person name="Kazmierczak K.M."/>
            <person name="Andrzejewski T.M."/>
            <person name="Davidsen T.M."/>
            <person name="Wayne K.J."/>
            <person name="Tettelin H."/>
            <person name="Glass J.I."/>
            <person name="Rusch D."/>
            <person name="Podicherti R."/>
            <person name="Tsui H.-C.T."/>
            <person name="Winkler M.E."/>
        </authorList>
    </citation>
    <scope>NUCLEOTIDE SEQUENCE</scope>
</reference>
<keyword evidence="2" id="KW-0813">Transport</keyword>
<name>A0A381WGK8_9ZZZZ</name>
<evidence type="ECO:0000256" key="3">
    <source>
        <dbReference type="ARBA" id="ARBA00022729"/>
    </source>
</evidence>
<dbReference type="Pfam" id="PF13416">
    <property type="entry name" value="SBP_bac_8"/>
    <property type="match status" value="1"/>
</dbReference>
<dbReference type="PANTHER" id="PTHR43649:SF31">
    <property type="entry name" value="SN-GLYCEROL-3-PHOSPHATE-BINDING PERIPLASMIC PROTEIN UGPB"/>
    <property type="match status" value="1"/>
</dbReference>
<dbReference type="InterPro" id="IPR006059">
    <property type="entry name" value="SBP"/>
</dbReference>
<comment type="subcellular location">
    <subcellularLocation>
        <location evidence="1">Cell envelope</location>
    </subcellularLocation>
</comment>
<organism evidence="4">
    <name type="scientific">marine metagenome</name>
    <dbReference type="NCBI Taxonomy" id="408172"/>
    <lineage>
        <taxon>unclassified sequences</taxon>
        <taxon>metagenomes</taxon>
        <taxon>ecological metagenomes</taxon>
    </lineage>
</organism>
<evidence type="ECO:0000313" key="4">
    <source>
        <dbReference type="EMBL" id="SVA51666.1"/>
    </source>
</evidence>
<dbReference type="SUPFAM" id="SSF53850">
    <property type="entry name" value="Periplasmic binding protein-like II"/>
    <property type="match status" value="1"/>
</dbReference>
<accession>A0A381WGK8</accession>